<protein>
    <submittedName>
        <fullName evidence="4">Glycosyl hydrolase family 109 protein</fullName>
    </submittedName>
</protein>
<dbReference type="EMBL" id="CAMXCT010000001">
    <property type="protein sequence ID" value="CAI3972155.1"/>
    <property type="molecule type" value="Genomic_DNA"/>
</dbReference>
<dbReference type="Gene3D" id="3.30.360.10">
    <property type="entry name" value="Dihydrodipicolinate Reductase, domain 2"/>
    <property type="match status" value="1"/>
</dbReference>
<dbReference type="InterPro" id="IPR050463">
    <property type="entry name" value="Gfo/Idh/MocA_oxidrdct_glycsds"/>
</dbReference>
<dbReference type="InterPro" id="IPR036291">
    <property type="entry name" value="NAD(P)-bd_dom_sf"/>
</dbReference>
<dbReference type="OrthoDB" id="64915at2759"/>
<dbReference type="PANTHER" id="PTHR43818:SF5">
    <property type="entry name" value="OXIDOREDUCTASE FAMILY PROTEIN"/>
    <property type="match status" value="1"/>
</dbReference>
<reference evidence="4 5" key="2">
    <citation type="submission" date="2024-05" db="EMBL/GenBank/DDBJ databases">
        <authorList>
            <person name="Chen Y."/>
            <person name="Shah S."/>
            <person name="Dougan E. K."/>
            <person name="Thang M."/>
            <person name="Chan C."/>
        </authorList>
    </citation>
    <scope>NUCLEOTIDE SEQUENCE [LARGE SCALE GENOMIC DNA]</scope>
</reference>
<dbReference type="PANTHER" id="PTHR43818">
    <property type="entry name" value="BCDNA.GH03377"/>
    <property type="match status" value="1"/>
</dbReference>
<dbReference type="Pfam" id="PF01408">
    <property type="entry name" value="GFO_IDH_MocA"/>
    <property type="match status" value="1"/>
</dbReference>
<dbReference type="GO" id="GO:0000166">
    <property type="term" value="F:nucleotide binding"/>
    <property type="evidence" value="ECO:0007669"/>
    <property type="project" value="InterPro"/>
</dbReference>
<evidence type="ECO:0000259" key="2">
    <source>
        <dbReference type="Pfam" id="PF19051"/>
    </source>
</evidence>
<accession>A0A9P1FEV9</accession>
<evidence type="ECO:0000313" key="3">
    <source>
        <dbReference type="EMBL" id="CAI3972155.1"/>
    </source>
</evidence>
<sequence length="517" mass="57705">MKSRFRARRQRYNLIDAALEFLDMTRDVNRRRFLQDAALFTAGAAAVGTWRTPQTFAEDNENPSAADTVVLGIIGTGGRGTTLAKEFAGLPGAEVAYVCDVDSKRMAEAASATAEKQSRTPEQVGDLRKILDDDAIDGVVIAAPDHWHAPAAIMACAAGKHVYVEKPVSHNPHEGELLIDAARKHNRVVQVGTQRRSSPGVAEGVKRVRDGEIGTVRFARAWINSQRPNIGHGKEAPVPGWLDYALWQGPAPEEAYRDNVIHYNWHWFWNWGTGEIGNNGIHALDVCRWGLDVGLPNRVTCSGGKLFFDDDQQTPDTQIATFVYSADEAAGAPLDRAIHWEHRTWHRRGFEGETFGIQFYGDQGSLLIASNDYRVFDMQGKELDRQSITRGEFEHLHDYLDAVRSDRKPNADVQIGVDSTLLCHLGNIAYRTGSTVDFNPTERHIINNPAGEELWKREYRDGWVCLHFCCEQLQRCSHALQQVLDCLQCCFVVLQPASEMATSAIASRLPKRRMTSS</sequence>
<dbReference type="EMBL" id="CAMXCT020000001">
    <property type="protein sequence ID" value="CAL1125530.1"/>
    <property type="molecule type" value="Genomic_DNA"/>
</dbReference>
<dbReference type="Proteomes" id="UP001152797">
    <property type="component" value="Unassembled WGS sequence"/>
</dbReference>
<dbReference type="SUPFAM" id="SSF51735">
    <property type="entry name" value="NAD(P)-binding Rossmann-fold domains"/>
    <property type="match status" value="1"/>
</dbReference>
<evidence type="ECO:0000313" key="5">
    <source>
        <dbReference type="Proteomes" id="UP001152797"/>
    </source>
</evidence>
<feature type="domain" description="Gfo/Idh/MocA-like oxidoreductase N-terminal" evidence="1">
    <location>
        <begin position="72"/>
        <end position="192"/>
    </location>
</feature>
<name>A0A9P1FEV9_9DINO</name>
<organism evidence="3">
    <name type="scientific">Cladocopium goreaui</name>
    <dbReference type="NCBI Taxonomy" id="2562237"/>
    <lineage>
        <taxon>Eukaryota</taxon>
        <taxon>Sar</taxon>
        <taxon>Alveolata</taxon>
        <taxon>Dinophyceae</taxon>
        <taxon>Suessiales</taxon>
        <taxon>Symbiodiniaceae</taxon>
        <taxon>Cladocopium</taxon>
    </lineage>
</organism>
<dbReference type="EMBL" id="CAMXCT030000001">
    <property type="protein sequence ID" value="CAL4759467.1"/>
    <property type="molecule type" value="Genomic_DNA"/>
</dbReference>
<proteinExistence type="predicted"/>
<comment type="caution">
    <text evidence="3">The sequence shown here is derived from an EMBL/GenBank/DDBJ whole genome shotgun (WGS) entry which is preliminary data.</text>
</comment>
<dbReference type="Pfam" id="PF19051">
    <property type="entry name" value="GFO_IDH_MocA_C2"/>
    <property type="match status" value="1"/>
</dbReference>
<gene>
    <name evidence="3" type="ORF">C1SCF055_LOCUS745</name>
</gene>
<dbReference type="InterPro" id="IPR000683">
    <property type="entry name" value="Gfo/Idh/MocA-like_OxRdtase_N"/>
</dbReference>
<reference evidence="3" key="1">
    <citation type="submission" date="2022-10" db="EMBL/GenBank/DDBJ databases">
        <authorList>
            <person name="Chen Y."/>
            <person name="Dougan E. K."/>
            <person name="Chan C."/>
            <person name="Rhodes N."/>
            <person name="Thang M."/>
        </authorList>
    </citation>
    <scope>NUCLEOTIDE SEQUENCE</scope>
</reference>
<feature type="domain" description="Gfo/Idh/MocA-like oxidoreductase bacterial type C-terminal" evidence="2">
    <location>
        <begin position="234"/>
        <end position="291"/>
    </location>
</feature>
<keyword evidence="5" id="KW-1185">Reference proteome</keyword>
<dbReference type="Gene3D" id="3.40.50.720">
    <property type="entry name" value="NAD(P)-binding Rossmann-like Domain"/>
    <property type="match status" value="1"/>
</dbReference>
<dbReference type="PROSITE" id="PS51318">
    <property type="entry name" value="TAT"/>
    <property type="match status" value="1"/>
</dbReference>
<evidence type="ECO:0000313" key="4">
    <source>
        <dbReference type="EMBL" id="CAL4759467.1"/>
    </source>
</evidence>
<evidence type="ECO:0000259" key="1">
    <source>
        <dbReference type="Pfam" id="PF01408"/>
    </source>
</evidence>
<keyword evidence="4" id="KW-0378">Hydrolase</keyword>
<dbReference type="InterPro" id="IPR043906">
    <property type="entry name" value="Gfo/Idh/MocA_OxRdtase_bact_C"/>
</dbReference>
<dbReference type="AlphaFoldDB" id="A0A9P1FEV9"/>
<dbReference type="GO" id="GO:0016787">
    <property type="term" value="F:hydrolase activity"/>
    <property type="evidence" value="ECO:0007669"/>
    <property type="project" value="UniProtKB-KW"/>
</dbReference>
<dbReference type="InterPro" id="IPR006311">
    <property type="entry name" value="TAT_signal"/>
</dbReference>
<dbReference type="SUPFAM" id="SSF55347">
    <property type="entry name" value="Glyceraldehyde-3-phosphate dehydrogenase-like, C-terminal domain"/>
    <property type="match status" value="1"/>
</dbReference>